<dbReference type="CDD" id="cd11537">
    <property type="entry name" value="NTP-PPase_RS21-C6_like"/>
    <property type="match status" value="1"/>
</dbReference>
<evidence type="ECO:0008006" key="4">
    <source>
        <dbReference type="Google" id="ProtNLM"/>
    </source>
</evidence>
<dbReference type="GO" id="GO:0047840">
    <property type="term" value="F:dCTP diphosphatase activity"/>
    <property type="evidence" value="ECO:0007669"/>
    <property type="project" value="TreeGrafter"/>
</dbReference>
<reference evidence="2" key="1">
    <citation type="submission" date="2023-08" db="EMBL/GenBank/DDBJ databases">
        <authorList>
            <person name="Alioto T."/>
            <person name="Alioto T."/>
            <person name="Gomez Garrido J."/>
        </authorList>
    </citation>
    <scope>NUCLEOTIDE SEQUENCE</scope>
</reference>
<gene>
    <name evidence="2" type="ORF">OCTVUL_1B010814</name>
</gene>
<feature type="compositionally biased region" description="Basic and acidic residues" evidence="1">
    <location>
        <begin position="198"/>
        <end position="208"/>
    </location>
</feature>
<accession>A0AA36C143</accession>
<dbReference type="Gene3D" id="1.10.287.1080">
    <property type="entry name" value="MazG-like"/>
    <property type="match status" value="1"/>
</dbReference>
<evidence type="ECO:0000313" key="2">
    <source>
        <dbReference type="EMBL" id="CAI9744393.1"/>
    </source>
</evidence>
<sequence>MAAFNQKLQAVLWLAELKSTEAVRVKWTENYAEEPPTDQMLLTWEKNFQATENIHSNGDVGTSPPKQPRQNGEITRLEDEPEFKFSLQTSLEDIRQKQEDFCLARNRDQYQTPRNILLALVGEVGELAEIFQWKGEVKQGLPEFSEREKEHVGEEMSDVLIYLIWLAHRCRVDLPSAALQVNVNVTSEGHANTAPPIRELESGKKVGDNSEVTTATNISPCFFRSHRISSGDSDHTGTSLEVY</sequence>
<keyword evidence="3" id="KW-1185">Reference proteome</keyword>
<organism evidence="2 3">
    <name type="scientific">Octopus vulgaris</name>
    <name type="common">Common octopus</name>
    <dbReference type="NCBI Taxonomy" id="6645"/>
    <lineage>
        <taxon>Eukaryota</taxon>
        <taxon>Metazoa</taxon>
        <taxon>Spiralia</taxon>
        <taxon>Lophotrochozoa</taxon>
        <taxon>Mollusca</taxon>
        <taxon>Cephalopoda</taxon>
        <taxon>Coleoidea</taxon>
        <taxon>Octopodiformes</taxon>
        <taxon>Octopoda</taxon>
        <taxon>Incirrata</taxon>
        <taxon>Octopodidae</taxon>
        <taxon>Octopus</taxon>
    </lineage>
</organism>
<dbReference type="PANTHER" id="PTHR46523">
    <property type="entry name" value="DCTP PYROPHOSPHATASE 1"/>
    <property type="match status" value="1"/>
</dbReference>
<dbReference type="Proteomes" id="UP001162480">
    <property type="component" value="Chromosome 30"/>
</dbReference>
<dbReference type="InterPro" id="IPR052555">
    <property type="entry name" value="dCTP_Pyrophosphatase"/>
</dbReference>
<dbReference type="EMBL" id="OX597843">
    <property type="protein sequence ID" value="CAI9744393.1"/>
    <property type="molecule type" value="Genomic_DNA"/>
</dbReference>
<dbReference type="AlphaFoldDB" id="A0AA36C143"/>
<dbReference type="GO" id="GO:0005829">
    <property type="term" value="C:cytosol"/>
    <property type="evidence" value="ECO:0007669"/>
    <property type="project" value="TreeGrafter"/>
</dbReference>
<protein>
    <recommendedName>
        <fullName evidence="4">dCTP pyrophosphatase 1</fullName>
    </recommendedName>
</protein>
<evidence type="ECO:0000313" key="3">
    <source>
        <dbReference type="Proteomes" id="UP001162480"/>
    </source>
</evidence>
<feature type="region of interest" description="Disordered" evidence="1">
    <location>
        <begin position="54"/>
        <end position="74"/>
    </location>
</feature>
<dbReference type="SUPFAM" id="SSF101386">
    <property type="entry name" value="all-alpha NTP pyrophosphatases"/>
    <property type="match status" value="1"/>
</dbReference>
<feature type="region of interest" description="Disordered" evidence="1">
    <location>
        <begin position="190"/>
        <end position="211"/>
    </location>
</feature>
<dbReference type="GO" id="GO:0042262">
    <property type="term" value="P:DNA protection"/>
    <property type="evidence" value="ECO:0007669"/>
    <property type="project" value="TreeGrafter"/>
</dbReference>
<evidence type="ECO:0000256" key="1">
    <source>
        <dbReference type="SAM" id="MobiDB-lite"/>
    </source>
</evidence>
<dbReference type="PANTHER" id="PTHR46523:SF1">
    <property type="entry name" value="DCTP PYROPHOSPHATASE 1"/>
    <property type="match status" value="1"/>
</dbReference>
<dbReference type="GO" id="GO:0006253">
    <property type="term" value="P:dCTP catabolic process"/>
    <property type="evidence" value="ECO:0007669"/>
    <property type="project" value="TreeGrafter"/>
</dbReference>
<proteinExistence type="predicted"/>
<name>A0AA36C143_OCTVU</name>
<dbReference type="InterPro" id="IPR025984">
    <property type="entry name" value="DCTPP"/>
</dbReference>